<reference evidence="3" key="1">
    <citation type="submission" date="2019-09" db="EMBL/GenBank/DDBJ databases">
        <authorList>
            <person name="Li J."/>
        </authorList>
    </citation>
    <scope>NUCLEOTIDE SEQUENCE [LARGE SCALE GENOMIC DNA]</scope>
    <source>
        <strain evidence="3">NRBC 14897</strain>
    </source>
</reference>
<evidence type="ECO:0000313" key="3">
    <source>
        <dbReference type="EMBL" id="KAA1379996.1"/>
    </source>
</evidence>
<dbReference type="AlphaFoldDB" id="A0A641APG5"/>
<dbReference type="RefSeq" id="WP_129180040.1">
    <property type="nucleotide sequence ID" value="NZ_JAGIOG010000001.1"/>
</dbReference>
<protein>
    <recommendedName>
        <fullName evidence="2">Htaa domain-containing protein</fullName>
    </recommendedName>
</protein>
<feature type="domain" description="Htaa" evidence="2">
    <location>
        <begin position="48"/>
        <end position="153"/>
    </location>
</feature>
<dbReference type="OrthoDB" id="7210788at2"/>
<feature type="domain" description="Htaa" evidence="2">
    <location>
        <begin position="176"/>
        <end position="334"/>
    </location>
</feature>
<gene>
    <name evidence="3" type="ORF">ESP62_001965</name>
</gene>
<dbReference type="InterPro" id="IPR007331">
    <property type="entry name" value="Htaa"/>
</dbReference>
<accession>A0A641APG5</accession>
<keyword evidence="1" id="KW-0732">Signal</keyword>
<keyword evidence="4" id="KW-1185">Reference proteome</keyword>
<feature type="signal peptide" evidence="1">
    <location>
        <begin position="1"/>
        <end position="40"/>
    </location>
</feature>
<organism evidence="3 4">
    <name type="scientific">Aeromicrobium fastidiosum</name>
    <dbReference type="NCBI Taxonomy" id="52699"/>
    <lineage>
        <taxon>Bacteria</taxon>
        <taxon>Bacillati</taxon>
        <taxon>Actinomycetota</taxon>
        <taxon>Actinomycetes</taxon>
        <taxon>Propionibacteriales</taxon>
        <taxon>Nocardioidaceae</taxon>
        <taxon>Aeromicrobium</taxon>
    </lineage>
</organism>
<comment type="caution">
    <text evidence="3">The sequence shown here is derived from an EMBL/GenBank/DDBJ whole genome shotgun (WGS) entry which is preliminary data.</text>
</comment>
<name>A0A641APG5_9ACTN</name>
<proteinExistence type="predicted"/>
<dbReference type="Proteomes" id="UP001515100">
    <property type="component" value="Unassembled WGS sequence"/>
</dbReference>
<evidence type="ECO:0000256" key="1">
    <source>
        <dbReference type="SAM" id="SignalP"/>
    </source>
</evidence>
<feature type="chain" id="PRO_5024885088" description="Htaa domain-containing protein" evidence="1">
    <location>
        <begin position="41"/>
        <end position="461"/>
    </location>
</feature>
<evidence type="ECO:0000259" key="2">
    <source>
        <dbReference type="Pfam" id="PF04213"/>
    </source>
</evidence>
<dbReference type="Pfam" id="PF04213">
    <property type="entry name" value="HtaA"/>
    <property type="match status" value="2"/>
</dbReference>
<dbReference type="EMBL" id="SDPP02000001">
    <property type="protein sequence ID" value="KAA1379996.1"/>
    <property type="molecule type" value="Genomic_DNA"/>
</dbReference>
<evidence type="ECO:0000313" key="4">
    <source>
        <dbReference type="Proteomes" id="UP001515100"/>
    </source>
</evidence>
<sequence length="461" mass="47595">MFSIGGASLPSSRSRRLGLVILASLVIAAALTFMTPSAQAVDKVAVTDGTLTWGVKQSWRSYIGEAGITVSGGVTRTTDGAFTWPITTGTYDDATKALDLRLAGSVRFTAHEGALDMTISSPRLVISGDEPQLFATVVSKDESSGQLVDFGETVQSKAARLTVAAPSDAARVITTGTLDWGIKKSFRDYVVGSIAHGAITVSDGAEKNDDGTFAFSVDSGTWDPKTQELSVDYDGTVQFTGHDGLLEVTVTDPELDATGDAGVLTAQVVSKSLEAGQPTDYGRIAIADVDTDGAISAAGSSLTIKDAPATLTETGAPAFGGFYTAGTALDPIGGTATLGAAVGGEPAVPAKPPTVAPSTGRVTPQLSAKLSKTSIRARQRAKVKIAVTLPGAKAGTLPTGQLVVRDGGTIISVRSLKASHRGRITVTLPRLAQGRHYVKVTLNGNPVQLPVTSPYRTLRVR</sequence>